<keyword evidence="1" id="KW-1133">Transmembrane helix</keyword>
<reference evidence="2" key="1">
    <citation type="submission" date="2016-04" db="EMBL/GenBank/DDBJ databases">
        <authorList>
            <person name="Evans L.H."/>
            <person name="Alamgir A."/>
            <person name="Owens N."/>
            <person name="Weber N.D."/>
            <person name="Virtaneva K."/>
            <person name="Barbian K."/>
            <person name="Babar A."/>
            <person name="Rosenke K."/>
        </authorList>
    </citation>
    <scope>NUCLEOTIDE SEQUENCE</scope>
    <source>
        <strain evidence="2">86-1</strain>
    </source>
</reference>
<organism evidence="2">
    <name type="scientific">uncultured Dysgonomonas sp</name>
    <dbReference type="NCBI Taxonomy" id="206096"/>
    <lineage>
        <taxon>Bacteria</taxon>
        <taxon>Pseudomonadati</taxon>
        <taxon>Bacteroidota</taxon>
        <taxon>Bacteroidia</taxon>
        <taxon>Bacteroidales</taxon>
        <taxon>Dysgonomonadaceae</taxon>
        <taxon>Dysgonomonas</taxon>
        <taxon>environmental samples</taxon>
    </lineage>
</organism>
<accession>A0A212J312</accession>
<name>A0A212J312_9BACT</name>
<evidence type="ECO:0008006" key="3">
    <source>
        <dbReference type="Google" id="ProtNLM"/>
    </source>
</evidence>
<dbReference type="AlphaFoldDB" id="A0A212J312"/>
<evidence type="ECO:0000256" key="1">
    <source>
        <dbReference type="SAM" id="Phobius"/>
    </source>
</evidence>
<dbReference type="RefSeq" id="WP_296938861.1">
    <property type="nucleotide sequence ID" value="NZ_LT599032.1"/>
</dbReference>
<keyword evidence="1" id="KW-0472">Membrane</keyword>
<dbReference type="EMBL" id="FLUM01000001">
    <property type="protein sequence ID" value="SBV93853.1"/>
    <property type="molecule type" value="Genomic_DNA"/>
</dbReference>
<dbReference type="InterPro" id="IPR029087">
    <property type="entry name" value="Imm17"/>
</dbReference>
<protein>
    <recommendedName>
        <fullName evidence="3">Immunity protein 17</fullName>
    </recommendedName>
</protein>
<feature type="transmembrane region" description="Helical" evidence="1">
    <location>
        <begin position="69"/>
        <end position="90"/>
    </location>
</feature>
<proteinExistence type="predicted"/>
<dbReference type="PROSITE" id="PS51257">
    <property type="entry name" value="PROKAR_LIPOPROTEIN"/>
    <property type="match status" value="1"/>
</dbReference>
<dbReference type="Pfam" id="PF15562">
    <property type="entry name" value="Imm17"/>
    <property type="match status" value="1"/>
</dbReference>
<feature type="transmembrane region" description="Helical" evidence="1">
    <location>
        <begin position="15"/>
        <end position="36"/>
    </location>
</feature>
<evidence type="ECO:0000313" key="2">
    <source>
        <dbReference type="EMBL" id="SBV93853.1"/>
    </source>
</evidence>
<keyword evidence="1" id="KW-0812">Transmembrane</keyword>
<gene>
    <name evidence="2" type="ORF">KL86DYS1_10976</name>
</gene>
<sequence>MDNLKDTVQDYYNQYPVILPLFCIAIGIFFLLACIFDWNWMFGDVNTTTYNLKKIDGLVNMFGRKTARVLTATGAIFIIILGIGLAIIILY</sequence>